<feature type="transmembrane region" description="Helical" evidence="2">
    <location>
        <begin position="173"/>
        <end position="191"/>
    </location>
</feature>
<feature type="domain" description="EamA" evidence="3">
    <location>
        <begin position="145"/>
        <end position="273"/>
    </location>
</feature>
<dbReference type="RefSeq" id="WP_345716613.1">
    <property type="nucleotide sequence ID" value="NZ_BAABFP010000005.1"/>
</dbReference>
<feature type="domain" description="EamA" evidence="3">
    <location>
        <begin position="2"/>
        <end position="131"/>
    </location>
</feature>
<feature type="transmembrane region" description="Helical" evidence="2">
    <location>
        <begin position="203"/>
        <end position="221"/>
    </location>
</feature>
<dbReference type="EMBL" id="JBHSRD010000002">
    <property type="protein sequence ID" value="MFC6005735.1"/>
    <property type="molecule type" value="Genomic_DNA"/>
</dbReference>
<feature type="transmembrane region" description="Helical" evidence="2">
    <location>
        <begin position="114"/>
        <end position="132"/>
    </location>
</feature>
<comment type="caution">
    <text evidence="4">The sequence shown here is derived from an EMBL/GenBank/DDBJ whole genome shotgun (WGS) entry which is preliminary data.</text>
</comment>
<dbReference type="Gene3D" id="1.10.3730.20">
    <property type="match status" value="1"/>
</dbReference>
<evidence type="ECO:0000313" key="4">
    <source>
        <dbReference type="EMBL" id="MFC6005735.1"/>
    </source>
</evidence>
<feature type="transmembrane region" description="Helical" evidence="2">
    <location>
        <begin position="256"/>
        <end position="274"/>
    </location>
</feature>
<dbReference type="Pfam" id="PF00892">
    <property type="entry name" value="EamA"/>
    <property type="match status" value="2"/>
</dbReference>
<dbReference type="SUPFAM" id="SSF103481">
    <property type="entry name" value="Multidrug resistance efflux transporter EmrE"/>
    <property type="match status" value="2"/>
</dbReference>
<dbReference type="PANTHER" id="PTHR22911:SF137">
    <property type="entry name" value="SOLUTE CARRIER FAMILY 35 MEMBER G2-RELATED"/>
    <property type="match status" value="1"/>
</dbReference>
<name>A0ABW1J9H6_9ACTN</name>
<keyword evidence="5" id="KW-1185">Reference proteome</keyword>
<dbReference type="InterPro" id="IPR000620">
    <property type="entry name" value="EamA_dom"/>
</dbReference>
<feature type="transmembrane region" description="Helical" evidence="2">
    <location>
        <begin position="30"/>
        <end position="53"/>
    </location>
</feature>
<keyword evidence="2" id="KW-1133">Transmembrane helix</keyword>
<evidence type="ECO:0000256" key="2">
    <source>
        <dbReference type="SAM" id="Phobius"/>
    </source>
</evidence>
<feature type="transmembrane region" description="Helical" evidence="2">
    <location>
        <begin position="228"/>
        <end position="250"/>
    </location>
</feature>
<sequence>MAVLLALLSSVMWGSSDFLGGLRSRIRPAMAVVGGSQLCGLIAIALVALVTGAWHGDAGWVGWAVAAGLSGTGGLVCFYAALAAGTMGVVSPIAALGAVVPVIIGIVSGERPSALSVTGLVVALLGAVLASGPELRGGAGARPVGLAALAGVGFGLALVFIERGARFDSVMTLTGMRVTSVAVFAVVAISLRSIGGLRPSDVVPLAVVGLGDVGANLLYALATQRGLLSITAVVGSLYPVVTVLLARFVLHERLARIQQIGVGAALVGVALVALGRV</sequence>
<evidence type="ECO:0000313" key="5">
    <source>
        <dbReference type="Proteomes" id="UP001596189"/>
    </source>
</evidence>
<keyword evidence="2" id="KW-0812">Transmembrane</keyword>
<gene>
    <name evidence="4" type="ORF">ACFQDO_01205</name>
</gene>
<reference evidence="5" key="1">
    <citation type="journal article" date="2019" name="Int. J. Syst. Evol. Microbiol.">
        <title>The Global Catalogue of Microorganisms (GCM) 10K type strain sequencing project: providing services to taxonomists for standard genome sequencing and annotation.</title>
        <authorList>
            <consortium name="The Broad Institute Genomics Platform"/>
            <consortium name="The Broad Institute Genome Sequencing Center for Infectious Disease"/>
            <person name="Wu L."/>
            <person name="Ma J."/>
        </authorList>
    </citation>
    <scope>NUCLEOTIDE SEQUENCE [LARGE SCALE GENOMIC DNA]</scope>
    <source>
        <strain evidence="5">KACC 14249</strain>
    </source>
</reference>
<accession>A0ABW1J9H6</accession>
<dbReference type="InterPro" id="IPR037185">
    <property type="entry name" value="EmrE-like"/>
</dbReference>
<feature type="transmembrane region" description="Helical" evidence="2">
    <location>
        <begin position="88"/>
        <end position="107"/>
    </location>
</feature>
<dbReference type="Proteomes" id="UP001596189">
    <property type="component" value="Unassembled WGS sequence"/>
</dbReference>
<feature type="transmembrane region" description="Helical" evidence="2">
    <location>
        <begin position="144"/>
        <end position="161"/>
    </location>
</feature>
<protein>
    <submittedName>
        <fullName evidence="4">DMT family transporter</fullName>
    </submittedName>
</protein>
<dbReference type="PANTHER" id="PTHR22911">
    <property type="entry name" value="ACYL-MALONYL CONDENSING ENZYME-RELATED"/>
    <property type="match status" value="1"/>
</dbReference>
<proteinExistence type="inferred from homology"/>
<keyword evidence="2" id="KW-0472">Membrane</keyword>
<comment type="similarity">
    <text evidence="1">Belongs to the EamA transporter family.</text>
</comment>
<organism evidence="4 5">
    <name type="scientific">Angustibacter luteus</name>
    <dbReference type="NCBI Taxonomy" id="658456"/>
    <lineage>
        <taxon>Bacteria</taxon>
        <taxon>Bacillati</taxon>
        <taxon>Actinomycetota</taxon>
        <taxon>Actinomycetes</taxon>
        <taxon>Kineosporiales</taxon>
        <taxon>Kineosporiaceae</taxon>
    </lineage>
</organism>
<evidence type="ECO:0000259" key="3">
    <source>
        <dbReference type="Pfam" id="PF00892"/>
    </source>
</evidence>
<evidence type="ECO:0000256" key="1">
    <source>
        <dbReference type="ARBA" id="ARBA00007362"/>
    </source>
</evidence>
<feature type="transmembrane region" description="Helical" evidence="2">
    <location>
        <begin position="60"/>
        <end position="82"/>
    </location>
</feature>